<name>A0A0F9FKC7_9ZZZZ</name>
<organism evidence="2">
    <name type="scientific">marine sediment metagenome</name>
    <dbReference type="NCBI Taxonomy" id="412755"/>
    <lineage>
        <taxon>unclassified sequences</taxon>
        <taxon>metagenomes</taxon>
        <taxon>ecological metagenomes</taxon>
    </lineage>
</organism>
<dbReference type="AlphaFoldDB" id="A0A0F9FKC7"/>
<reference evidence="2" key="1">
    <citation type="journal article" date="2015" name="Nature">
        <title>Complex archaea that bridge the gap between prokaryotes and eukaryotes.</title>
        <authorList>
            <person name="Spang A."/>
            <person name="Saw J.H."/>
            <person name="Jorgensen S.L."/>
            <person name="Zaremba-Niedzwiedzka K."/>
            <person name="Martijn J."/>
            <person name="Lind A.E."/>
            <person name="van Eijk R."/>
            <person name="Schleper C."/>
            <person name="Guy L."/>
            <person name="Ettema T.J."/>
        </authorList>
    </citation>
    <scope>NUCLEOTIDE SEQUENCE</scope>
</reference>
<protein>
    <submittedName>
        <fullName evidence="2">Uncharacterized protein</fullName>
    </submittedName>
</protein>
<proteinExistence type="predicted"/>
<keyword evidence="1" id="KW-0812">Transmembrane</keyword>
<evidence type="ECO:0000256" key="1">
    <source>
        <dbReference type="SAM" id="Phobius"/>
    </source>
</evidence>
<keyword evidence="1" id="KW-0472">Membrane</keyword>
<dbReference type="EMBL" id="LAZR01030063">
    <property type="protein sequence ID" value="KKL57740.1"/>
    <property type="molecule type" value="Genomic_DNA"/>
</dbReference>
<gene>
    <name evidence="2" type="ORF">LCGC14_2232400</name>
</gene>
<evidence type="ECO:0000313" key="2">
    <source>
        <dbReference type="EMBL" id="KKL57740.1"/>
    </source>
</evidence>
<comment type="caution">
    <text evidence="2">The sequence shown here is derived from an EMBL/GenBank/DDBJ whole genome shotgun (WGS) entry which is preliminary data.</text>
</comment>
<feature type="transmembrane region" description="Helical" evidence="1">
    <location>
        <begin position="141"/>
        <end position="164"/>
    </location>
</feature>
<keyword evidence="1" id="KW-1133">Transmembrane helix</keyword>
<accession>A0A0F9FKC7</accession>
<sequence>MFAVTTSFTPQQVINAARLRHPSLTTLVIDDPDIVNDYNQATRELLSQLVKVKKEALMHETADLVVVGADGGRIDLIFPEGELVGIPTAIEALQSAVRVRVLLRTNIEQREAMVRELVDDTRPGGIIIRDQAQNRWELMEIINWGAVTAISVFATFFPIAVLTASLNIEVLLPFILFGPMTEQLAMQLGHRADLGGDWFEAQAQIVKDSLQSALIEFTL</sequence>